<dbReference type="GO" id="GO:0016787">
    <property type="term" value="F:hydrolase activity"/>
    <property type="evidence" value="ECO:0007669"/>
    <property type="project" value="UniProtKB-KW"/>
</dbReference>
<reference evidence="2 3" key="1">
    <citation type="journal article" date="2014" name="BMC Genomics">
        <title>Comparison of environmental and isolate Sulfobacillus genomes reveals diverse carbon, sulfur, nitrogen, and hydrogen metabolisms.</title>
        <authorList>
            <person name="Justice N.B."/>
            <person name="Norman A."/>
            <person name="Brown C.T."/>
            <person name="Singh A."/>
            <person name="Thomas B.C."/>
            <person name="Banfield J.F."/>
        </authorList>
    </citation>
    <scope>NUCLEOTIDE SEQUENCE [LARGE SCALE GENOMIC DNA]</scope>
    <source>
        <strain evidence="2">AMDSBA4</strain>
    </source>
</reference>
<gene>
    <name evidence="2" type="ORF">C7B46_01345</name>
</gene>
<evidence type="ECO:0000313" key="2">
    <source>
        <dbReference type="EMBL" id="PSR35343.1"/>
    </source>
</evidence>
<evidence type="ECO:0000259" key="1">
    <source>
        <dbReference type="Pfam" id="PF12697"/>
    </source>
</evidence>
<dbReference type="Gene3D" id="3.40.50.1820">
    <property type="entry name" value="alpha/beta hydrolase"/>
    <property type="match status" value="1"/>
</dbReference>
<dbReference type="PRINTS" id="PR00111">
    <property type="entry name" value="ABHYDROLASE"/>
</dbReference>
<dbReference type="InterPro" id="IPR050228">
    <property type="entry name" value="Carboxylesterase_BioH"/>
</dbReference>
<dbReference type="Proteomes" id="UP000242972">
    <property type="component" value="Unassembled WGS sequence"/>
</dbReference>
<sequence>MSRWMFIHGAASNHHTWARQRRLGWDVWMGDLPTLNHTAPRYLIDHLADWCLSQLTEPAIVVGHSMGGAIAQTMALKNPKSILALVLVGTGPHLPVNSQLLDLLANDHIQALEKIARWSISKKSDPKLLEVSIEMAKTVSKDRALQEFTACQFFDARPQLQKISCPVYLVRATDDKMTPTALSDEFLIAWPDMPVFDIADAGHLMMLEQPEKFNTILDTIRIAIKEKGV</sequence>
<name>A0A2T2XLH7_9FIRM</name>
<dbReference type="SUPFAM" id="SSF53474">
    <property type="entry name" value="alpha/beta-Hydrolases"/>
    <property type="match status" value="1"/>
</dbReference>
<comment type="caution">
    <text evidence="2">The sequence shown here is derived from an EMBL/GenBank/DDBJ whole genome shotgun (WGS) entry which is preliminary data.</text>
</comment>
<dbReference type="AlphaFoldDB" id="A0A2T2XLH7"/>
<protein>
    <submittedName>
        <fullName evidence="2">Alpha/beta hydrolase</fullName>
    </submittedName>
</protein>
<proteinExistence type="predicted"/>
<dbReference type="EMBL" id="PXYW01000002">
    <property type="protein sequence ID" value="PSR35343.1"/>
    <property type="molecule type" value="Genomic_DNA"/>
</dbReference>
<organism evidence="2 3">
    <name type="scientific">Sulfobacillus benefaciens</name>
    <dbReference type="NCBI Taxonomy" id="453960"/>
    <lineage>
        <taxon>Bacteria</taxon>
        <taxon>Bacillati</taxon>
        <taxon>Bacillota</taxon>
        <taxon>Clostridia</taxon>
        <taxon>Eubacteriales</taxon>
        <taxon>Clostridiales Family XVII. Incertae Sedis</taxon>
        <taxon>Sulfobacillus</taxon>
    </lineage>
</organism>
<dbReference type="PANTHER" id="PTHR43194:SF2">
    <property type="entry name" value="PEROXISOMAL MEMBRANE PROTEIN LPX1"/>
    <property type="match status" value="1"/>
</dbReference>
<dbReference type="Pfam" id="PF12697">
    <property type="entry name" value="Abhydrolase_6"/>
    <property type="match status" value="1"/>
</dbReference>
<dbReference type="PANTHER" id="PTHR43194">
    <property type="entry name" value="HYDROLASE ALPHA/BETA FOLD FAMILY"/>
    <property type="match status" value="1"/>
</dbReference>
<dbReference type="InterPro" id="IPR029058">
    <property type="entry name" value="AB_hydrolase_fold"/>
</dbReference>
<feature type="domain" description="AB hydrolase-1" evidence="1">
    <location>
        <begin position="6"/>
        <end position="214"/>
    </location>
</feature>
<accession>A0A2T2XLH7</accession>
<keyword evidence="2" id="KW-0378">Hydrolase</keyword>
<dbReference type="InterPro" id="IPR000073">
    <property type="entry name" value="AB_hydrolase_1"/>
</dbReference>
<evidence type="ECO:0000313" key="3">
    <source>
        <dbReference type="Proteomes" id="UP000242972"/>
    </source>
</evidence>